<dbReference type="FunFam" id="1.10.10.60:FF:000141">
    <property type="entry name" value="TetR family transcriptional regulator"/>
    <property type="match status" value="1"/>
</dbReference>
<dbReference type="PANTHER" id="PTHR43479:SF11">
    <property type="entry name" value="ACREF_ENVCD OPERON REPRESSOR-RELATED"/>
    <property type="match status" value="1"/>
</dbReference>
<dbReference type="GO" id="GO:0045892">
    <property type="term" value="P:negative regulation of DNA-templated transcription"/>
    <property type="evidence" value="ECO:0007669"/>
    <property type="project" value="UniProtKB-ARBA"/>
</dbReference>
<accession>A0A4Z0R8S2</accession>
<dbReference type="GO" id="GO:0003677">
    <property type="term" value="F:DNA binding"/>
    <property type="evidence" value="ECO:0007669"/>
    <property type="project" value="UniProtKB-UniRule"/>
</dbReference>
<feature type="domain" description="HTH tetR-type" evidence="5">
    <location>
        <begin position="67"/>
        <end position="127"/>
    </location>
</feature>
<dbReference type="PRINTS" id="PR00455">
    <property type="entry name" value="HTHTETR"/>
</dbReference>
<organism evidence="6 7">
    <name type="scientific">Desulfosporosinus fructosivorans</name>
    <dbReference type="NCBI Taxonomy" id="2018669"/>
    <lineage>
        <taxon>Bacteria</taxon>
        <taxon>Bacillati</taxon>
        <taxon>Bacillota</taxon>
        <taxon>Clostridia</taxon>
        <taxon>Eubacteriales</taxon>
        <taxon>Desulfitobacteriaceae</taxon>
        <taxon>Desulfosporosinus</taxon>
    </lineage>
</organism>
<gene>
    <name evidence="6" type="ORF">E4K67_00450</name>
</gene>
<dbReference type="EMBL" id="SPQQ01000001">
    <property type="protein sequence ID" value="TGE39522.1"/>
    <property type="molecule type" value="Genomic_DNA"/>
</dbReference>
<name>A0A4Z0R8S2_9FIRM</name>
<keyword evidence="1" id="KW-0805">Transcription regulation</keyword>
<dbReference type="Gene3D" id="1.10.10.60">
    <property type="entry name" value="Homeodomain-like"/>
    <property type="match status" value="1"/>
</dbReference>
<feature type="domain" description="HTH tetR-type" evidence="5">
    <location>
        <begin position="5"/>
        <end position="65"/>
    </location>
</feature>
<dbReference type="OrthoDB" id="9812134at2"/>
<evidence type="ECO:0000256" key="1">
    <source>
        <dbReference type="ARBA" id="ARBA00023015"/>
    </source>
</evidence>
<dbReference type="InterPro" id="IPR001647">
    <property type="entry name" value="HTH_TetR"/>
</dbReference>
<dbReference type="Proteomes" id="UP000298460">
    <property type="component" value="Unassembled WGS sequence"/>
</dbReference>
<dbReference type="PROSITE" id="PS50977">
    <property type="entry name" value="HTH_TETR_2"/>
    <property type="match status" value="2"/>
</dbReference>
<comment type="caution">
    <text evidence="6">The sequence shown here is derived from an EMBL/GenBank/DDBJ whole genome shotgun (WGS) entry which is preliminary data.</text>
</comment>
<evidence type="ECO:0000259" key="5">
    <source>
        <dbReference type="PROSITE" id="PS50977"/>
    </source>
</evidence>
<dbReference type="RefSeq" id="WP_135544462.1">
    <property type="nucleotide sequence ID" value="NZ_SPQQ01000001.1"/>
</dbReference>
<reference evidence="6 7" key="1">
    <citation type="submission" date="2019-03" db="EMBL/GenBank/DDBJ databases">
        <title>Draft Genome Sequence of Desulfosporosinus fructosivorans Strain 63.6F, Isolated from Marine Sediment in the Baltic Sea.</title>
        <authorList>
            <person name="Hausmann B."/>
            <person name="Vandieken V."/>
            <person name="Pjevac P."/>
            <person name="Schreck K."/>
            <person name="Herbold C.W."/>
            <person name="Loy A."/>
        </authorList>
    </citation>
    <scope>NUCLEOTIDE SEQUENCE [LARGE SCALE GENOMIC DNA]</scope>
    <source>
        <strain evidence="6 7">63.6F</strain>
    </source>
</reference>
<dbReference type="PANTHER" id="PTHR43479">
    <property type="entry name" value="ACREF/ENVCD OPERON REPRESSOR-RELATED"/>
    <property type="match status" value="1"/>
</dbReference>
<keyword evidence="2 4" id="KW-0238">DNA-binding</keyword>
<dbReference type="Pfam" id="PF00440">
    <property type="entry name" value="TetR_N"/>
    <property type="match status" value="2"/>
</dbReference>
<evidence type="ECO:0000256" key="2">
    <source>
        <dbReference type="ARBA" id="ARBA00023125"/>
    </source>
</evidence>
<dbReference type="SUPFAM" id="SSF48498">
    <property type="entry name" value="Tetracyclin repressor-like, C-terminal domain"/>
    <property type="match status" value="1"/>
</dbReference>
<dbReference type="SUPFAM" id="SSF46689">
    <property type="entry name" value="Homeodomain-like"/>
    <property type="match status" value="2"/>
</dbReference>
<keyword evidence="7" id="KW-1185">Reference proteome</keyword>
<dbReference type="InterPro" id="IPR036271">
    <property type="entry name" value="Tet_transcr_reg_TetR-rel_C_sf"/>
</dbReference>
<keyword evidence="3" id="KW-0804">Transcription</keyword>
<dbReference type="InterPro" id="IPR050624">
    <property type="entry name" value="HTH-type_Tx_Regulator"/>
</dbReference>
<evidence type="ECO:0000313" key="7">
    <source>
        <dbReference type="Proteomes" id="UP000298460"/>
    </source>
</evidence>
<feature type="DNA-binding region" description="H-T-H motif" evidence="4">
    <location>
        <begin position="28"/>
        <end position="47"/>
    </location>
</feature>
<evidence type="ECO:0000313" key="6">
    <source>
        <dbReference type="EMBL" id="TGE39522.1"/>
    </source>
</evidence>
<dbReference type="InterPro" id="IPR009057">
    <property type="entry name" value="Homeodomain-like_sf"/>
</dbReference>
<protein>
    <submittedName>
        <fullName evidence="6">TetR/AcrR family transcriptional regulator</fullName>
    </submittedName>
</protein>
<dbReference type="Gene3D" id="1.10.357.10">
    <property type="entry name" value="Tetracycline Repressor, domain 2"/>
    <property type="match status" value="2"/>
</dbReference>
<evidence type="ECO:0000256" key="3">
    <source>
        <dbReference type="ARBA" id="ARBA00023163"/>
    </source>
</evidence>
<evidence type="ECO:0000256" key="4">
    <source>
        <dbReference type="PROSITE-ProRule" id="PRU00335"/>
    </source>
</evidence>
<sequence>MDRKQLNRDKILVCSKDIIESEGIHNLTILNIVKKCNISKRTFYEIFPSKKILINELKQGGNGLQIIDEREDIIKKARESFSKKGYNRIDMDEIAKAAGIRRTTLYKYFKSKEELLEYCVKYETEMIKRVAGKTLLNIENPAEVLEKYITGFCKYIEKPYPSTLFSEAYNYNKKIDGYSKDLHHFFVNSLINVLESGVKKGIFHRDLDVEGIAVVVLAALSGLDYFSKINPSLDINGRIKNNVLALLFNTILIKQES</sequence>
<feature type="DNA-binding region" description="H-T-H motif" evidence="4">
    <location>
        <begin position="90"/>
        <end position="109"/>
    </location>
</feature>
<dbReference type="AlphaFoldDB" id="A0A4Z0R8S2"/>
<proteinExistence type="predicted"/>